<organism evidence="1 2">
    <name type="scientific">Candidatus Nealsonbacteria bacterium CG23_combo_of_CG06-09_8_20_14_all_36_12</name>
    <dbReference type="NCBI Taxonomy" id="1974718"/>
    <lineage>
        <taxon>Bacteria</taxon>
        <taxon>Candidatus Nealsoniibacteriota</taxon>
    </lineage>
</organism>
<evidence type="ECO:0000313" key="1">
    <source>
        <dbReference type="EMBL" id="PIP24801.1"/>
    </source>
</evidence>
<reference evidence="1 2" key="1">
    <citation type="submission" date="2017-09" db="EMBL/GenBank/DDBJ databases">
        <title>Depth-based differentiation of microbial function through sediment-hosted aquifers and enrichment of novel symbionts in the deep terrestrial subsurface.</title>
        <authorList>
            <person name="Probst A.J."/>
            <person name="Ladd B."/>
            <person name="Jarett J.K."/>
            <person name="Geller-Mcgrath D.E."/>
            <person name="Sieber C.M."/>
            <person name="Emerson J.B."/>
            <person name="Anantharaman K."/>
            <person name="Thomas B.C."/>
            <person name="Malmstrom R."/>
            <person name="Stieglmeier M."/>
            <person name="Klingl A."/>
            <person name="Woyke T."/>
            <person name="Ryan C.M."/>
            <person name="Banfield J.F."/>
        </authorList>
    </citation>
    <scope>NUCLEOTIDE SEQUENCE [LARGE SCALE GENOMIC DNA]</scope>
    <source>
        <strain evidence="1">CG23_combo_of_CG06-09_8_20_14_all_36_12</strain>
    </source>
</reference>
<dbReference type="AlphaFoldDB" id="A0A2G9Z264"/>
<protein>
    <submittedName>
        <fullName evidence="1">Uncharacterized protein</fullName>
    </submittedName>
</protein>
<accession>A0A2G9Z264</accession>
<comment type="caution">
    <text evidence="1">The sequence shown here is derived from an EMBL/GenBank/DDBJ whole genome shotgun (WGS) entry which is preliminary data.</text>
</comment>
<gene>
    <name evidence="1" type="ORF">COX34_02285</name>
</gene>
<dbReference type="EMBL" id="PCRS01000041">
    <property type="protein sequence ID" value="PIP24801.1"/>
    <property type="molecule type" value="Genomic_DNA"/>
</dbReference>
<dbReference type="Proteomes" id="UP000228681">
    <property type="component" value="Unassembled WGS sequence"/>
</dbReference>
<sequence length="94" mass="10819">MCVAPIIVSEPSPHHFTCISNVFMIFYIRISFIKSVLEIHIKWWGAWLLIVQFLKNIGVPSNLESFTWSVATPRHKVLWASQDTTSPPRDNILP</sequence>
<name>A0A2G9Z264_9BACT</name>
<evidence type="ECO:0000313" key="2">
    <source>
        <dbReference type="Proteomes" id="UP000228681"/>
    </source>
</evidence>
<proteinExistence type="predicted"/>